<evidence type="ECO:0000256" key="10">
    <source>
        <dbReference type="ARBA" id="ARBA00023242"/>
    </source>
</evidence>
<dbReference type="GO" id="GO:0042802">
    <property type="term" value="F:identical protein binding"/>
    <property type="evidence" value="ECO:0007669"/>
    <property type="project" value="Ensembl"/>
</dbReference>
<dbReference type="Pfam" id="PF16546">
    <property type="entry name" value="SGTA_dimer"/>
    <property type="match status" value="1"/>
</dbReference>
<dbReference type="Pfam" id="PF13181">
    <property type="entry name" value="TPR_8"/>
    <property type="match status" value="2"/>
</dbReference>
<dbReference type="InterPro" id="IPR019734">
    <property type="entry name" value="TPR_rpt"/>
</dbReference>
<keyword evidence="10" id="KW-0539">Nucleus</keyword>
<evidence type="ECO:0000256" key="13">
    <source>
        <dbReference type="ARBA" id="ARBA00070804"/>
    </source>
</evidence>
<dbReference type="Proteomes" id="UP000008227">
    <property type="component" value="Chromosome 2"/>
</dbReference>
<dbReference type="InParanoid" id="A0A5G2QXK3"/>
<feature type="repeat" description="TPR" evidence="15">
    <location>
        <begin position="166"/>
        <end position="199"/>
    </location>
</feature>
<dbReference type="FunFam" id="1.20.5.420:FF:000002">
    <property type="entry name" value="Small glutamine-rich tetratricopeptide repeat-containing protein alpha"/>
    <property type="match status" value="1"/>
</dbReference>
<dbReference type="GO" id="GO:0005829">
    <property type="term" value="C:cytosol"/>
    <property type="evidence" value="ECO:0007669"/>
    <property type="project" value="Ensembl"/>
</dbReference>
<accession>A0A5G2QXK3</accession>
<evidence type="ECO:0000256" key="9">
    <source>
        <dbReference type="ARBA" id="ARBA00023186"/>
    </source>
</evidence>
<gene>
    <name evidence="19 21" type="primary">SGTA</name>
</gene>
<dbReference type="GO" id="GO:0036503">
    <property type="term" value="P:ERAD pathway"/>
    <property type="evidence" value="ECO:0007669"/>
    <property type="project" value="Ensembl"/>
</dbReference>
<dbReference type="GeneTree" id="ENSGT00940000159037"/>
<evidence type="ECO:0000256" key="1">
    <source>
        <dbReference type="ARBA" id="ARBA00004123"/>
    </source>
</evidence>
<feature type="region of interest" description="Disordered" evidence="16">
    <location>
        <begin position="77"/>
        <end position="105"/>
    </location>
</feature>
<dbReference type="ExpressionAtlas" id="A0A5G2QXK3">
    <property type="expression patterns" value="baseline and differential"/>
</dbReference>
<evidence type="ECO:0000256" key="14">
    <source>
        <dbReference type="ARBA" id="ARBA00076853"/>
    </source>
</evidence>
<organism evidence="19 20">
    <name type="scientific">Sus scrofa</name>
    <name type="common">Pig</name>
    <dbReference type="NCBI Taxonomy" id="9823"/>
    <lineage>
        <taxon>Eukaryota</taxon>
        <taxon>Metazoa</taxon>
        <taxon>Chordata</taxon>
        <taxon>Craniata</taxon>
        <taxon>Vertebrata</taxon>
        <taxon>Euteleostomi</taxon>
        <taxon>Mammalia</taxon>
        <taxon>Eutheria</taxon>
        <taxon>Laurasiatheria</taxon>
        <taxon>Artiodactyla</taxon>
        <taxon>Suina</taxon>
        <taxon>Suidae</taxon>
        <taxon>Sus</taxon>
    </lineage>
</organism>
<reference evidence="20" key="1">
    <citation type="submission" date="2009-11" db="EMBL/GenBank/DDBJ databases">
        <authorList>
            <consortium name="Porcine genome sequencing project"/>
        </authorList>
    </citation>
    <scope>NUCLEOTIDE SEQUENCE [LARGE SCALE GENOMIC DNA]</scope>
    <source>
        <strain evidence="20">Duroc</strain>
    </source>
</reference>
<sequence length="401" mass="43844">MDNKKRLAYAIIRFLHDQLRHGGLSPDAQESLEVAIQCLETAFGVTVEDSDLALPQTLSEIFEAALLSLSTSFPCEVPQDLRSPQQTPPSEEDSAEAERLKTEGNEQMKVENFEAAVHFYGKAIELNPSNAVYFCNRYAAAYSKLGNYAGAVQDCERAICIDPSYSKAYGRMGLALSSLNKHTEAVAYYRKALELDPDNETYKSNLKVAELRLREAPSPTGGVGSFDIAGLLNNPSFMSMLSQCHRVLRGRPEAFLCSAVFSHWTAHERKRNWTCMLRQIFIIIIFFCLHPSLPFCTLMAPRPLSKQSQQAVSADQHPSPSNTPPNLVTKVFSKIFPGWGSLLTAVGEAACGDAVALLPFLQPRPLGLASGLPALPESTLATPALTSSLPATPGPRTRVRA</sequence>
<dbReference type="PANTHER" id="PTHR45831">
    <property type="entry name" value="LD24721P"/>
    <property type="match status" value="1"/>
</dbReference>
<dbReference type="FunFam" id="1.25.40.10:FF:000108">
    <property type="entry name" value="Small glutamine-rich tetratricopeptide repeat-containing protein alpha"/>
    <property type="match status" value="1"/>
</dbReference>
<keyword evidence="5" id="KW-0597">Phosphoprotein</keyword>
<dbReference type="Ensembl" id="ENSSSCT00000084541.2">
    <property type="protein sequence ID" value="ENSSSCP00000066669.2"/>
    <property type="gene ID" value="ENSSSCG00000013467.5"/>
</dbReference>
<dbReference type="PROSITE" id="PS50293">
    <property type="entry name" value="TPR_REGION"/>
    <property type="match status" value="1"/>
</dbReference>
<reference evidence="19" key="2">
    <citation type="journal article" date="2020" name="Gigascience">
        <title>An improved pig reference genome sequence to enable pig genetics and genomics research.</title>
        <authorList>
            <person name="Warr A."/>
            <person name="Affara N."/>
            <person name="Aken B."/>
            <person name="Beiki H."/>
            <person name="Bickhart D.M."/>
            <person name="Billis K."/>
            <person name="Chow W."/>
            <person name="Eory L."/>
            <person name="Finlayson H.A."/>
            <person name="Flicek P."/>
            <person name="Giron C.G."/>
            <person name="Griffin D.K."/>
            <person name="Hall R."/>
            <person name="Hannum G."/>
            <person name="Hourlier T."/>
            <person name="Howe K."/>
            <person name="Hume D.A."/>
            <person name="Izuogu O."/>
            <person name="Kim K."/>
            <person name="Koren S."/>
            <person name="Liu H."/>
            <person name="Manchanda N."/>
            <person name="Martin F.J."/>
            <person name="Nonneman D.J."/>
            <person name="O'Connor R.E."/>
            <person name="Phillippy A.M."/>
            <person name="Rohrer G.A."/>
            <person name="Rosen B.D."/>
            <person name="Rund L.A."/>
            <person name="Sargent C.A."/>
            <person name="Schook L.B."/>
            <person name="Schroeder S.G."/>
            <person name="Schwartz A.S."/>
            <person name="Skinner B.M."/>
            <person name="Talbot R."/>
            <person name="Tseng E."/>
            <person name="Tuggle C.K."/>
            <person name="Watson M."/>
            <person name="Smith T.P.L."/>
            <person name="Archibald A.L."/>
        </authorList>
    </citation>
    <scope>NUCLEOTIDE SEQUENCE [LARGE SCALE GENOMIC DNA]</scope>
    <source>
        <strain evidence="19">Duroc</strain>
    </source>
</reference>
<evidence type="ECO:0000256" key="4">
    <source>
        <dbReference type="ARBA" id="ARBA00022490"/>
    </source>
</evidence>
<dbReference type="GO" id="GO:2000059">
    <property type="term" value="P:negative regulation of ubiquitin-dependent protein catabolic process"/>
    <property type="evidence" value="ECO:0007669"/>
    <property type="project" value="Ensembl"/>
</dbReference>
<keyword evidence="6" id="KW-0677">Repeat</keyword>
<feature type="transmembrane region" description="Helical" evidence="17">
    <location>
        <begin position="280"/>
        <end position="300"/>
    </location>
</feature>
<comment type="subcellular location">
    <subcellularLocation>
        <location evidence="2">Cytoplasm</location>
    </subcellularLocation>
    <subcellularLocation>
        <location evidence="1">Nucleus</location>
    </subcellularLocation>
</comment>
<evidence type="ECO:0000256" key="15">
    <source>
        <dbReference type="PROSITE-ProRule" id="PRU00339"/>
    </source>
</evidence>
<evidence type="ECO:0000256" key="3">
    <source>
        <dbReference type="ARBA" id="ARBA00008175"/>
    </source>
</evidence>
<dbReference type="GO" id="GO:1904288">
    <property type="term" value="F:BAT3 complex binding"/>
    <property type="evidence" value="ECO:0007669"/>
    <property type="project" value="Ensembl"/>
</dbReference>
<evidence type="ECO:0007829" key="22">
    <source>
        <dbReference type="PeptideAtlas" id="A0A5G2QXK3"/>
    </source>
</evidence>
<dbReference type="Reactome" id="R-SSC-9609523">
    <property type="pathway name" value="Insertion of tail-anchored proteins into the endoplasmic reticulum membrane"/>
</dbReference>
<dbReference type="GO" id="GO:0071816">
    <property type="term" value="P:tail-anchored membrane protein insertion into ER membrane"/>
    <property type="evidence" value="ECO:0007669"/>
    <property type="project" value="Ensembl"/>
</dbReference>
<evidence type="ECO:0000256" key="16">
    <source>
        <dbReference type="SAM" id="MobiDB-lite"/>
    </source>
</evidence>
<evidence type="ECO:0000313" key="20">
    <source>
        <dbReference type="Proteomes" id="UP000008227"/>
    </source>
</evidence>
<proteinExistence type="evidence at protein level"/>
<dbReference type="AlphaFoldDB" id="A0A5G2QXK3"/>
<feature type="compositionally biased region" description="Basic and acidic residues" evidence="16">
    <location>
        <begin position="96"/>
        <end position="105"/>
    </location>
</feature>
<keyword evidence="22" id="KW-1267">Proteomics identification</keyword>
<dbReference type="GO" id="GO:0016020">
    <property type="term" value="C:membrane"/>
    <property type="evidence" value="ECO:0007669"/>
    <property type="project" value="Ensembl"/>
</dbReference>
<keyword evidence="17" id="KW-0472">Membrane</keyword>
<dbReference type="Pfam" id="PF00515">
    <property type="entry name" value="TPR_1"/>
    <property type="match status" value="1"/>
</dbReference>
<evidence type="ECO:0000256" key="6">
    <source>
        <dbReference type="ARBA" id="ARBA00022737"/>
    </source>
</evidence>
<evidence type="ECO:0000256" key="17">
    <source>
        <dbReference type="SAM" id="Phobius"/>
    </source>
</evidence>
<reference evidence="19" key="4">
    <citation type="submission" date="2025-09" db="UniProtKB">
        <authorList>
            <consortium name="Ensembl"/>
        </authorList>
    </citation>
    <scope>IDENTIFICATION</scope>
</reference>
<reference evidence="19" key="3">
    <citation type="submission" date="2025-08" db="UniProtKB">
        <authorList>
            <consortium name="Ensembl"/>
        </authorList>
    </citation>
    <scope>IDENTIFICATION</scope>
</reference>
<evidence type="ECO:0000256" key="8">
    <source>
        <dbReference type="ARBA" id="ARBA00022990"/>
    </source>
</evidence>
<keyword evidence="9" id="KW-0143">Chaperone</keyword>
<dbReference type="Gene3D" id="1.20.5.420">
    <property type="entry name" value="Immunoglobulin FC, subunit C"/>
    <property type="match status" value="1"/>
</dbReference>
<evidence type="ECO:0000313" key="19">
    <source>
        <dbReference type="Ensembl" id="ENSSSCP00000066669.2"/>
    </source>
</evidence>
<keyword evidence="17" id="KW-0812">Transmembrane</keyword>
<dbReference type="GO" id="GO:1904294">
    <property type="term" value="P:positive regulation of ERAD pathway"/>
    <property type="evidence" value="ECO:0007669"/>
    <property type="project" value="Ensembl"/>
</dbReference>
<comment type="similarity">
    <text evidence="3">Belongs to the SGT family.</text>
</comment>
<evidence type="ECO:0000256" key="12">
    <source>
        <dbReference type="ARBA" id="ARBA00062864"/>
    </source>
</evidence>
<evidence type="ECO:0000256" key="11">
    <source>
        <dbReference type="ARBA" id="ARBA00054833"/>
    </source>
</evidence>
<dbReference type="GO" id="GO:0005654">
    <property type="term" value="C:nucleoplasm"/>
    <property type="evidence" value="ECO:0007669"/>
    <property type="project" value="Ensembl"/>
</dbReference>
<dbReference type="GO" id="GO:1904293">
    <property type="term" value="P:negative regulation of ERAD pathway"/>
    <property type="evidence" value="ECO:0007669"/>
    <property type="project" value="Ensembl"/>
</dbReference>
<dbReference type="PROSITE" id="PS50005">
    <property type="entry name" value="TPR"/>
    <property type="match status" value="2"/>
</dbReference>
<dbReference type="PANTHER" id="PTHR45831:SF3">
    <property type="entry name" value="SMALL GLUTAMINE-RICH TETRATRICOPEPTIDE REPEAT-CONTAINING PROTEIN ALPHA"/>
    <property type="match status" value="1"/>
</dbReference>
<keyword evidence="17" id="KW-1133">Transmembrane helix</keyword>
<keyword evidence="7 15" id="KW-0802">TPR repeat</keyword>
<dbReference type="STRING" id="9823.ENSSSCP00000066669"/>
<dbReference type="InterPro" id="IPR032374">
    <property type="entry name" value="SGTA_dimer"/>
</dbReference>
<feature type="domain" description="SGTA homodimerisation" evidence="18">
    <location>
        <begin position="3"/>
        <end position="63"/>
    </location>
</feature>
<dbReference type="GO" id="GO:2000060">
    <property type="term" value="P:positive regulation of ubiquitin-dependent protein catabolic process"/>
    <property type="evidence" value="ECO:0007669"/>
    <property type="project" value="Ensembl"/>
</dbReference>
<keyword evidence="4" id="KW-0963">Cytoplasm</keyword>
<dbReference type="InterPro" id="IPR011990">
    <property type="entry name" value="TPR-like_helical_dom_sf"/>
</dbReference>
<comment type="function">
    <text evidence="11">Co-chaperone that binds misfolded and hydrophobic patches-containing client proteins in the cytosol. Mediates their targeting to the endoplasmic reticulum but also regulates their sorting to the proteasome when targeting fails. Functions in tail-anchored/type II transmembrane proteins membrane insertion constituting with ASNA1 and the BAG6 complex a targeting module. Functions upstream of the BAG6 complex and ASNA1, binding more rapidly the transmembrane domain of newly synthesized proteins. It is also involved in the regulation of the endoplasmic reticulum-associated misfolded protein catabolic process via its interaction with BAG6: collaborates with the BAG6 complex to maintain hydrophobic substrates in non-ubiquitinated states. Competes with RNF126 for interaction with BAG6, preventing the ubiquitination of client proteins associated with the BAG6 complex. Binds directly to HSC70 and HSP70 and regulates their ATPase activity.</text>
</comment>
<evidence type="ECO:0000256" key="5">
    <source>
        <dbReference type="ARBA" id="ARBA00022553"/>
    </source>
</evidence>
<feature type="repeat" description="TPR" evidence="15">
    <location>
        <begin position="97"/>
        <end position="130"/>
    </location>
</feature>
<dbReference type="InterPro" id="IPR047150">
    <property type="entry name" value="SGT"/>
</dbReference>
<dbReference type="VGNC" id="VGNC:92803">
    <property type="gene designation" value="SGTA"/>
</dbReference>
<evidence type="ECO:0000256" key="7">
    <source>
        <dbReference type="ARBA" id="ARBA00022803"/>
    </source>
</evidence>
<evidence type="ECO:0000256" key="2">
    <source>
        <dbReference type="ARBA" id="ARBA00004496"/>
    </source>
</evidence>
<keyword evidence="20" id="KW-1185">Reference proteome</keyword>
<evidence type="ECO:0000259" key="18">
    <source>
        <dbReference type="Pfam" id="PF16546"/>
    </source>
</evidence>
<dbReference type="SMART" id="SM00028">
    <property type="entry name" value="TPR"/>
    <property type="match status" value="3"/>
</dbReference>
<name>A0A5G2QXK3_PIG</name>
<comment type="subunit">
    <text evidence="12">Homodimer. Homooligomer. Interacts with DNAJC5 and DNAJC5B. Interacts (via TPR repeats) with HSP90AA1. Interacts (via Gln-rich region) with SLC2A1. Interacts with HSP90AB1. Interacts (via TPR repeats) with HSPA8/Hsc70; the interaction is direct. Interacts with BAG6 (via ubiquitin-like domain); interaction prevents interaction between BAG6 and RNF126. Forms a multiprotein complex, at least composed of DNAJB12, DNAJB14, HSPA8/Hsc70 and SGTA; interaction with DNAJB14 and HSPA8/Hsc70 is direct.</text>
</comment>
<keyword evidence="8" id="KW-0007">Acetylation</keyword>
<dbReference type="SUPFAM" id="SSF48452">
    <property type="entry name" value="TPR-like"/>
    <property type="match status" value="1"/>
</dbReference>
<dbReference type="Gene3D" id="1.25.40.10">
    <property type="entry name" value="Tetratricopeptide repeat domain"/>
    <property type="match status" value="1"/>
</dbReference>
<protein>
    <recommendedName>
        <fullName evidence="13">Small glutamine-rich tetratricopeptide repeat-containing protein alpha</fullName>
    </recommendedName>
    <alternativeName>
        <fullName evidence="14">Alpha-SGT</fullName>
    </alternativeName>
</protein>
<evidence type="ECO:0000313" key="21">
    <source>
        <dbReference type="VGNC" id="VGNC:92803"/>
    </source>
</evidence>
<dbReference type="Bgee" id="ENSSSCG00000013467">
    <property type="expression patterns" value="Expressed in blood and 44 other cell types or tissues"/>
</dbReference>